<protein>
    <recommendedName>
        <fullName evidence="3">histidine kinase</fullName>
        <ecNumber evidence="3">2.7.13.3</ecNumber>
    </recommendedName>
</protein>
<keyword evidence="7" id="KW-0547">Nucleotide-binding</keyword>
<dbReference type="AlphaFoldDB" id="D8JRV2"/>
<dbReference type="OrthoDB" id="9767435at2"/>
<dbReference type="EMBL" id="CP002083">
    <property type="protein sequence ID" value="ADJ24170.1"/>
    <property type="molecule type" value="Genomic_DNA"/>
</dbReference>
<feature type="transmembrane region" description="Helical" evidence="13">
    <location>
        <begin position="50"/>
        <end position="79"/>
    </location>
</feature>
<dbReference type="Proteomes" id="UP000002033">
    <property type="component" value="Chromosome"/>
</dbReference>
<evidence type="ECO:0000256" key="1">
    <source>
        <dbReference type="ARBA" id="ARBA00000085"/>
    </source>
</evidence>
<dbReference type="InterPro" id="IPR025201">
    <property type="entry name" value="KdpD_TM"/>
</dbReference>
<evidence type="ECO:0000256" key="9">
    <source>
        <dbReference type="ARBA" id="ARBA00022840"/>
    </source>
</evidence>
<dbReference type="GO" id="GO:0000160">
    <property type="term" value="P:phosphorelay signal transduction system"/>
    <property type="evidence" value="ECO:0007669"/>
    <property type="project" value="UniProtKB-KW"/>
</dbReference>
<dbReference type="STRING" id="582899.Hden_2373"/>
<dbReference type="Gene3D" id="1.20.120.620">
    <property type="entry name" value="Backbone structure of the membrane domain of e. Coli histidine kinase receptor kdpd"/>
    <property type="match status" value="1"/>
</dbReference>
<dbReference type="Gene3D" id="3.30.565.10">
    <property type="entry name" value="Histidine kinase-like ATPase, C-terminal domain"/>
    <property type="match status" value="1"/>
</dbReference>
<evidence type="ECO:0000256" key="5">
    <source>
        <dbReference type="ARBA" id="ARBA00022679"/>
    </source>
</evidence>
<dbReference type="SMART" id="SM00387">
    <property type="entry name" value="HATPase_c"/>
    <property type="match status" value="1"/>
</dbReference>
<keyword evidence="9" id="KW-0067">ATP-binding</keyword>
<evidence type="ECO:0000256" key="3">
    <source>
        <dbReference type="ARBA" id="ARBA00012438"/>
    </source>
</evidence>
<feature type="transmembrane region" description="Helical" evidence="13">
    <location>
        <begin position="99"/>
        <end position="124"/>
    </location>
</feature>
<dbReference type="EC" id="2.7.13.3" evidence="3"/>
<feature type="domain" description="Histidine kinase" evidence="14">
    <location>
        <begin position="146"/>
        <end position="335"/>
    </location>
</feature>
<dbReference type="InterPro" id="IPR011495">
    <property type="entry name" value="Sig_transdc_His_kin_sub2_dim/P"/>
</dbReference>
<evidence type="ECO:0000256" key="7">
    <source>
        <dbReference type="ARBA" id="ARBA00022741"/>
    </source>
</evidence>
<feature type="transmembrane region" description="Helical" evidence="13">
    <location>
        <begin position="20"/>
        <end position="38"/>
    </location>
</feature>
<keyword evidence="11" id="KW-0902">Two-component regulatory system</keyword>
<evidence type="ECO:0000256" key="12">
    <source>
        <dbReference type="ARBA" id="ARBA00023136"/>
    </source>
</evidence>
<evidence type="ECO:0000256" key="2">
    <source>
        <dbReference type="ARBA" id="ARBA00004141"/>
    </source>
</evidence>
<dbReference type="HOGENOM" id="CLU_000445_114_57_5"/>
<name>D8JRV2_HYPDA</name>
<evidence type="ECO:0000256" key="6">
    <source>
        <dbReference type="ARBA" id="ARBA00022692"/>
    </source>
</evidence>
<comment type="catalytic activity">
    <reaction evidence="1">
        <text>ATP + protein L-histidine = ADP + protein N-phospho-L-histidine.</text>
        <dbReference type="EC" id="2.7.13.3"/>
    </reaction>
</comment>
<evidence type="ECO:0000256" key="10">
    <source>
        <dbReference type="ARBA" id="ARBA00022989"/>
    </source>
</evidence>
<dbReference type="GO" id="GO:0016020">
    <property type="term" value="C:membrane"/>
    <property type="evidence" value="ECO:0007669"/>
    <property type="project" value="UniProtKB-SubCell"/>
</dbReference>
<organism evidence="15 16">
    <name type="scientific">Hyphomicrobium denitrificans (strain ATCC 51888 / DSM 1869 / NCIMB 11706 / TK 0415)</name>
    <dbReference type="NCBI Taxonomy" id="582899"/>
    <lineage>
        <taxon>Bacteria</taxon>
        <taxon>Pseudomonadati</taxon>
        <taxon>Pseudomonadota</taxon>
        <taxon>Alphaproteobacteria</taxon>
        <taxon>Hyphomicrobiales</taxon>
        <taxon>Hyphomicrobiaceae</taxon>
        <taxon>Hyphomicrobium</taxon>
    </lineage>
</organism>
<proteinExistence type="predicted"/>
<evidence type="ECO:0000313" key="15">
    <source>
        <dbReference type="EMBL" id="ADJ24170.1"/>
    </source>
</evidence>
<sequence>MRGWIGGLQSVTLTARQIPVAIRYLITVCTVLAVMWAWTHTSHDTQRYPYLIFLPVIFACGAIFDRGNGFLATILSATVVDYFMQPPIGSLVVADGDDLIALALFIALGFAMAFVVEALHVGLVDLAIEHQRVQAAVRDREVLLEELSHRTRNDLANVVTLLNMQARSVDGVARDAMISAADRVQAIARVHRRFQIHNHRVVVDTKSYIGELCDDLRLSRLASRPIALQSEAESHLISIEKAVPLGLIVNECVTNATKHAFPDDRPGAISVRFIRAGDTYTLTITDNGIGTTADAAHAGTGSRLIQMLAAQLGSKIEIEPRSPGTAVVVTIPVKPSK</sequence>
<dbReference type="KEGG" id="hdn:Hden_2373"/>
<evidence type="ECO:0000259" key="14">
    <source>
        <dbReference type="PROSITE" id="PS50109"/>
    </source>
</evidence>
<dbReference type="GO" id="GO:0005524">
    <property type="term" value="F:ATP binding"/>
    <property type="evidence" value="ECO:0007669"/>
    <property type="project" value="UniProtKB-KW"/>
</dbReference>
<keyword evidence="6 13" id="KW-0812">Transmembrane</keyword>
<evidence type="ECO:0000313" key="16">
    <source>
        <dbReference type="Proteomes" id="UP000002033"/>
    </source>
</evidence>
<evidence type="ECO:0000256" key="8">
    <source>
        <dbReference type="ARBA" id="ARBA00022777"/>
    </source>
</evidence>
<comment type="subcellular location">
    <subcellularLocation>
        <location evidence="2">Membrane</location>
        <topology evidence="2">Multi-pass membrane protein</topology>
    </subcellularLocation>
</comment>
<dbReference type="Gene3D" id="3.30.450.20">
    <property type="entry name" value="PAS domain"/>
    <property type="match status" value="1"/>
</dbReference>
<keyword evidence="5" id="KW-0808">Transferase</keyword>
<gene>
    <name evidence="15" type="ordered locus">Hden_2373</name>
</gene>
<accession>D8JRV2</accession>
<dbReference type="InterPro" id="IPR038318">
    <property type="entry name" value="KdpD_sf"/>
</dbReference>
<dbReference type="PANTHER" id="PTHR41523:SF8">
    <property type="entry name" value="ETHYLENE RESPONSE SENSOR PROTEIN"/>
    <property type="match status" value="1"/>
</dbReference>
<dbReference type="Pfam" id="PF13493">
    <property type="entry name" value="DUF4118"/>
    <property type="match status" value="1"/>
</dbReference>
<dbReference type="PANTHER" id="PTHR41523">
    <property type="entry name" value="TWO-COMPONENT SYSTEM SENSOR PROTEIN"/>
    <property type="match status" value="1"/>
</dbReference>
<dbReference type="InterPro" id="IPR036890">
    <property type="entry name" value="HATPase_C_sf"/>
</dbReference>
<keyword evidence="10 13" id="KW-1133">Transmembrane helix</keyword>
<dbReference type="InterPro" id="IPR005467">
    <property type="entry name" value="His_kinase_dom"/>
</dbReference>
<dbReference type="eggNOG" id="COG3920">
    <property type="taxonomic scope" value="Bacteria"/>
</dbReference>
<evidence type="ECO:0000256" key="4">
    <source>
        <dbReference type="ARBA" id="ARBA00022553"/>
    </source>
</evidence>
<reference evidence="16" key="1">
    <citation type="journal article" date="2011" name="J. Bacteriol.">
        <title>Genome sequences of eight morphologically diverse alphaproteobacteria.</title>
        <authorList>
            <consortium name="US DOE Joint Genome Institute"/>
            <person name="Brown P.J."/>
            <person name="Kysela D.T."/>
            <person name="Buechlein A."/>
            <person name="Hemmerich C."/>
            <person name="Brun Y.V."/>
        </authorList>
    </citation>
    <scope>NUCLEOTIDE SEQUENCE [LARGE SCALE GENOMIC DNA]</scope>
    <source>
        <strain evidence="16">ATCC 51888 / DSM 1869 / NCIB 11706 / TK 0415</strain>
    </source>
</reference>
<dbReference type="Pfam" id="PF07568">
    <property type="entry name" value="HisKA_2"/>
    <property type="match status" value="1"/>
</dbReference>
<keyword evidence="16" id="KW-1185">Reference proteome</keyword>
<dbReference type="Pfam" id="PF02518">
    <property type="entry name" value="HATPase_c"/>
    <property type="match status" value="1"/>
</dbReference>
<keyword evidence="12 13" id="KW-0472">Membrane</keyword>
<evidence type="ECO:0000256" key="13">
    <source>
        <dbReference type="SAM" id="Phobius"/>
    </source>
</evidence>
<dbReference type="SUPFAM" id="SSF55874">
    <property type="entry name" value="ATPase domain of HSP90 chaperone/DNA topoisomerase II/histidine kinase"/>
    <property type="match status" value="1"/>
</dbReference>
<dbReference type="InterPro" id="IPR003594">
    <property type="entry name" value="HATPase_dom"/>
</dbReference>
<keyword evidence="4" id="KW-0597">Phosphoprotein</keyword>
<evidence type="ECO:0000256" key="11">
    <source>
        <dbReference type="ARBA" id="ARBA00023012"/>
    </source>
</evidence>
<dbReference type="PROSITE" id="PS50109">
    <property type="entry name" value="HIS_KIN"/>
    <property type="match status" value="1"/>
</dbReference>
<dbReference type="GO" id="GO:0004673">
    <property type="term" value="F:protein histidine kinase activity"/>
    <property type="evidence" value="ECO:0007669"/>
    <property type="project" value="UniProtKB-EC"/>
</dbReference>
<keyword evidence="8 15" id="KW-0418">Kinase</keyword>